<sequence length="1048" mass="114623">MENIIKFSLRNKLAIWILTIIAIFAGLFSGFNMKLETIPDINTPIISVTTTYPGATPEEVQEKVTVPIEEAVRNLNGVEIVSSNSFENASSIQIEYKFEKDMERAEEEAEKAIEQVELPDGAGEPKIARFSMNAFPVYTVSFFDEGKTLPELTELVEDIIVPELKGIDGVESIVTSGQQVEEGRLVFHQDKLKELGLNEETIKDYIQGADLRAPLGLYTFKDTEKSVVVDGNITTIDDLKKLKIPVTGSAQGQQAGEAQMSQVPNGLSGANGAAPNQAIQQQSIELPTVELGEIADIEIVGKAESVSRTNGKEAIGLQIVKATDANTVEVVNEVKEKLDELKDEYKGLGVVSTLDQAEPIEKSVETMLNKALFGSIFAVIVILLFLRNIRSTLISVVSIPLSILIALIILREMDITLNMMTLGAITMAIGRVIDDSIVVIENIYRRMTLKGEPLKGKELIIAATKEMFIPIMSSTIVTIAVFLPLAFVEGMVGQLFMPFALTIVFSLLASLLVAITIVPALAHVLFKKGVKRKGEKEKEAGFLVTNYKKILNWSLNHKWITSLIAILLLVSSLFLIPVIGVSFLPNEQEKQVIVTYDPDPGQTLEEVEDIALKAEDFLVDRDHVKTIQLSVGSENPMNPGNRNQAIFFIMYEDDTPNFEKEKEKIVKDLNELTNEKGDWGTIDMMMASNEYTLHVFGDSMEDIEPVAQKVQKILEDEKNLKNVESGLSKTYDEFTFVVDQEKMSKLGLTAGQIAMALSQQHERPVLTTIQKEGQDIEVYIEGEEQTFDSIDEMKKKTIQSPLGMNVKIGDVAKVKEGETSNTITRRDGKFAVSVSGEITTNDVSQVNANIQKKIDGLELPPGVNIETGGVSEQINESFSQLGLAMLAAIAVVYFVLVVTFSQGLAPFAILFSLPFTVIGGFVALWLGGETLSVSALIGALMLIGIVVTNAIVLIDRVIHKEREGLSTRDALIEAGATRLRPILMTALATVGALLPLALGYEGDGGMISRGLGLTVIGGLTSSTLLTLIIVPIVYEVLSKFRRKAPIEE</sequence>
<dbReference type="Gene3D" id="3.30.70.1440">
    <property type="entry name" value="Multidrug efflux transporter AcrB pore domain"/>
    <property type="match status" value="1"/>
</dbReference>
<comment type="caution">
    <text evidence="3">The sequence shown here is derived from an EMBL/GenBank/DDBJ whole genome shotgun (WGS) entry which is preliminary data.</text>
</comment>
<proteinExistence type="predicted"/>
<dbReference type="Pfam" id="PF00873">
    <property type="entry name" value="ACR_tran"/>
    <property type="match status" value="2"/>
</dbReference>
<feature type="transmembrane region" description="Helical" evidence="2">
    <location>
        <begin position="933"/>
        <end position="958"/>
    </location>
</feature>
<dbReference type="GO" id="GO:0042910">
    <property type="term" value="F:xenobiotic transmembrane transporter activity"/>
    <property type="evidence" value="ECO:0007669"/>
    <property type="project" value="TreeGrafter"/>
</dbReference>
<dbReference type="SUPFAM" id="SSF82866">
    <property type="entry name" value="Multidrug efflux transporter AcrB transmembrane domain"/>
    <property type="match status" value="2"/>
</dbReference>
<protein>
    <submittedName>
        <fullName evidence="3">Swarming motility protein SwrC</fullName>
    </submittedName>
</protein>
<feature type="transmembrane region" description="Helical" evidence="2">
    <location>
        <begin position="881"/>
        <end position="900"/>
    </location>
</feature>
<evidence type="ECO:0000256" key="2">
    <source>
        <dbReference type="SAM" id="Phobius"/>
    </source>
</evidence>
<dbReference type="Proteomes" id="UP000076476">
    <property type="component" value="Unassembled WGS sequence"/>
</dbReference>
<feature type="coiled-coil region" evidence="1">
    <location>
        <begin position="324"/>
        <end position="351"/>
    </location>
</feature>
<dbReference type="SUPFAM" id="SSF82714">
    <property type="entry name" value="Multidrug efflux transporter AcrB TolC docking domain, DN and DC subdomains"/>
    <property type="match status" value="2"/>
</dbReference>
<feature type="transmembrane region" description="Helical" evidence="2">
    <location>
        <begin position="467"/>
        <end position="487"/>
    </location>
</feature>
<reference evidence="3 4" key="1">
    <citation type="submission" date="2016-04" db="EMBL/GenBank/DDBJ databases">
        <title>Draft genome sequence of Aeribacillus pallidus 8m3 from petroleum reservoir.</title>
        <authorList>
            <person name="Poltaraus A.B."/>
            <person name="Nazina T.N."/>
            <person name="Tourova T.P."/>
            <person name="Malakho S.M."/>
            <person name="Korshunova A.V."/>
            <person name="Sokolova D.S."/>
        </authorList>
    </citation>
    <scope>NUCLEOTIDE SEQUENCE [LARGE SCALE GENOMIC DNA]</scope>
    <source>
        <strain evidence="3 4">8m3</strain>
    </source>
</reference>
<feature type="transmembrane region" description="Helical" evidence="2">
    <location>
        <begin position="1010"/>
        <end position="1034"/>
    </location>
</feature>
<dbReference type="InterPro" id="IPR001036">
    <property type="entry name" value="Acrflvin-R"/>
</dbReference>
<organism evidence="3 4">
    <name type="scientific">Aeribacillus pallidus</name>
    <dbReference type="NCBI Taxonomy" id="33936"/>
    <lineage>
        <taxon>Bacteria</taxon>
        <taxon>Bacillati</taxon>
        <taxon>Bacillota</taxon>
        <taxon>Bacilli</taxon>
        <taxon>Bacillales</taxon>
        <taxon>Bacillaceae</taxon>
        <taxon>Aeribacillus</taxon>
    </lineage>
</organism>
<accession>A0A161XZU2</accession>
<keyword evidence="2" id="KW-0812">Transmembrane</keyword>
<keyword evidence="2" id="KW-1133">Transmembrane helix</keyword>
<dbReference type="GO" id="GO:0005886">
    <property type="term" value="C:plasma membrane"/>
    <property type="evidence" value="ECO:0007669"/>
    <property type="project" value="TreeGrafter"/>
</dbReference>
<name>A0A161XZU2_9BACI</name>
<feature type="transmembrane region" description="Helical" evidence="2">
    <location>
        <begin position="392"/>
        <end position="410"/>
    </location>
</feature>
<dbReference type="PANTHER" id="PTHR32063">
    <property type="match status" value="1"/>
</dbReference>
<dbReference type="InterPro" id="IPR027463">
    <property type="entry name" value="AcrB_DN_DC_subdom"/>
</dbReference>
<dbReference type="PRINTS" id="PR00702">
    <property type="entry name" value="ACRIFLAVINRP"/>
</dbReference>
<feature type="transmembrane region" description="Helical" evidence="2">
    <location>
        <begin position="907"/>
        <end position="927"/>
    </location>
</feature>
<evidence type="ECO:0000313" key="4">
    <source>
        <dbReference type="Proteomes" id="UP000076476"/>
    </source>
</evidence>
<dbReference type="EMBL" id="LWBR01000075">
    <property type="protein sequence ID" value="KZN94852.1"/>
    <property type="molecule type" value="Genomic_DNA"/>
</dbReference>
<feature type="transmembrane region" description="Helical" evidence="2">
    <location>
        <begin position="559"/>
        <end position="584"/>
    </location>
</feature>
<dbReference type="PANTHER" id="PTHR32063:SF0">
    <property type="entry name" value="SWARMING MOTILITY PROTEIN SWRC"/>
    <property type="match status" value="1"/>
</dbReference>
<dbReference type="Gene3D" id="3.30.70.1320">
    <property type="entry name" value="Multidrug efflux transporter AcrB pore domain like"/>
    <property type="match status" value="2"/>
</dbReference>
<dbReference type="Gene3D" id="3.30.2090.10">
    <property type="entry name" value="Multidrug efflux transporter AcrB TolC docking domain, DN and DC subdomains"/>
    <property type="match status" value="3"/>
</dbReference>
<dbReference type="RefSeq" id="WP_063389585.1">
    <property type="nucleotide sequence ID" value="NZ_LWBR01000075.1"/>
</dbReference>
<keyword evidence="4" id="KW-1185">Reference proteome</keyword>
<dbReference type="Gene3D" id="3.30.70.1430">
    <property type="entry name" value="Multidrug efflux transporter AcrB pore domain"/>
    <property type="match status" value="2"/>
</dbReference>
<keyword evidence="1" id="KW-0175">Coiled coil</keyword>
<dbReference type="GeneID" id="301126023"/>
<feature type="transmembrane region" description="Helical" evidence="2">
    <location>
        <begin position="13"/>
        <end position="31"/>
    </location>
</feature>
<dbReference type="OrthoDB" id="9757876at2"/>
<dbReference type="Gene3D" id="1.20.1640.10">
    <property type="entry name" value="Multidrug efflux transporter AcrB transmembrane domain"/>
    <property type="match status" value="3"/>
</dbReference>
<feature type="transmembrane region" description="Helical" evidence="2">
    <location>
        <begin position="499"/>
        <end position="526"/>
    </location>
</feature>
<feature type="transmembrane region" description="Helical" evidence="2">
    <location>
        <begin position="979"/>
        <end position="998"/>
    </location>
</feature>
<dbReference type="AlphaFoldDB" id="A0A161XZU2"/>
<dbReference type="SUPFAM" id="SSF82693">
    <property type="entry name" value="Multidrug efflux transporter AcrB pore domain, PN1, PN2, PC1 and PC2 subdomains"/>
    <property type="match status" value="2"/>
</dbReference>
<evidence type="ECO:0000256" key="1">
    <source>
        <dbReference type="SAM" id="Coils"/>
    </source>
</evidence>
<evidence type="ECO:0000313" key="3">
    <source>
        <dbReference type="EMBL" id="KZN94852.1"/>
    </source>
</evidence>
<gene>
    <name evidence="3" type="ORF">AZI98_17765</name>
</gene>
<keyword evidence="2" id="KW-0472">Membrane</keyword>
<feature type="transmembrane region" description="Helical" evidence="2">
    <location>
        <begin position="367"/>
        <end position="386"/>
    </location>
</feature>
<dbReference type="STRING" id="33936.AZI98_17765"/>